<dbReference type="GO" id="GO:0016787">
    <property type="term" value="F:hydrolase activity"/>
    <property type="evidence" value="ECO:0007669"/>
    <property type="project" value="UniProtKB-KW"/>
</dbReference>
<comment type="catalytic activity">
    <reaction evidence="8">
        <text>adenosine + phosphate = alpha-D-ribose 1-phosphate + adenine</text>
        <dbReference type="Rhea" id="RHEA:27642"/>
        <dbReference type="ChEBI" id="CHEBI:16335"/>
        <dbReference type="ChEBI" id="CHEBI:16708"/>
        <dbReference type="ChEBI" id="CHEBI:43474"/>
        <dbReference type="ChEBI" id="CHEBI:57720"/>
        <dbReference type="EC" id="2.4.2.1"/>
    </reaction>
    <physiologicalReaction direction="left-to-right" evidence="8">
        <dbReference type="Rhea" id="RHEA:27643"/>
    </physiologicalReaction>
</comment>
<dbReference type="KEGG" id="rsb:RS694_09095"/>
<dbReference type="Gene3D" id="3.60.140.10">
    <property type="entry name" value="CNF1/YfiH-like putative cysteine hydrolases"/>
    <property type="match status" value="1"/>
</dbReference>
<dbReference type="PANTHER" id="PTHR30616">
    <property type="entry name" value="UNCHARACTERIZED PROTEIN YFIH"/>
    <property type="match status" value="1"/>
</dbReference>
<keyword evidence="6" id="KW-0862">Zinc</keyword>
<proteinExistence type="inferred from homology"/>
<dbReference type="eggNOG" id="COG1496">
    <property type="taxonomic scope" value="Bacteria"/>
</dbReference>
<protein>
    <recommendedName>
        <fullName evidence="10">Purine nucleoside phosphorylase</fullName>
    </recommendedName>
</protein>
<dbReference type="InterPro" id="IPR011324">
    <property type="entry name" value="Cytotoxic_necrot_fac-like_cat"/>
</dbReference>
<dbReference type="InterPro" id="IPR038371">
    <property type="entry name" value="Cu_polyphenol_OxRdtase_sf"/>
</dbReference>
<evidence type="ECO:0000256" key="8">
    <source>
        <dbReference type="ARBA" id="ARBA00048968"/>
    </source>
</evidence>
<dbReference type="InterPro" id="IPR003730">
    <property type="entry name" value="Cu_polyphenol_OxRdtase"/>
</dbReference>
<dbReference type="EMBL" id="CP019239">
    <property type="protein sequence ID" value="APW44777.1"/>
    <property type="molecule type" value="Genomic_DNA"/>
</dbReference>
<comment type="catalytic activity">
    <reaction evidence="1">
        <text>inosine + phosphate = alpha-D-ribose 1-phosphate + hypoxanthine</text>
        <dbReference type="Rhea" id="RHEA:27646"/>
        <dbReference type="ChEBI" id="CHEBI:17368"/>
        <dbReference type="ChEBI" id="CHEBI:17596"/>
        <dbReference type="ChEBI" id="CHEBI:43474"/>
        <dbReference type="ChEBI" id="CHEBI:57720"/>
        <dbReference type="EC" id="2.4.2.1"/>
    </reaction>
    <physiologicalReaction direction="left-to-right" evidence="1">
        <dbReference type="Rhea" id="RHEA:27647"/>
    </physiologicalReaction>
</comment>
<dbReference type="STRING" id="1484693.RS694_09095"/>
<comment type="catalytic activity">
    <reaction evidence="9">
        <text>S-methyl-5'-thioadenosine + phosphate = 5-(methylsulfanyl)-alpha-D-ribose 1-phosphate + adenine</text>
        <dbReference type="Rhea" id="RHEA:11852"/>
        <dbReference type="ChEBI" id="CHEBI:16708"/>
        <dbReference type="ChEBI" id="CHEBI:17509"/>
        <dbReference type="ChEBI" id="CHEBI:43474"/>
        <dbReference type="ChEBI" id="CHEBI:58533"/>
        <dbReference type="EC" id="2.4.2.28"/>
    </reaction>
    <physiologicalReaction direction="left-to-right" evidence="9">
        <dbReference type="Rhea" id="RHEA:11853"/>
    </physiologicalReaction>
</comment>
<evidence type="ECO:0000256" key="5">
    <source>
        <dbReference type="ARBA" id="ARBA00022801"/>
    </source>
</evidence>
<evidence type="ECO:0000256" key="4">
    <source>
        <dbReference type="ARBA" id="ARBA00022723"/>
    </source>
</evidence>
<evidence type="ECO:0000256" key="6">
    <source>
        <dbReference type="ARBA" id="ARBA00022833"/>
    </source>
</evidence>
<comment type="catalytic activity">
    <reaction evidence="7">
        <text>adenosine + H2O + H(+) = inosine + NH4(+)</text>
        <dbReference type="Rhea" id="RHEA:24408"/>
        <dbReference type="ChEBI" id="CHEBI:15377"/>
        <dbReference type="ChEBI" id="CHEBI:15378"/>
        <dbReference type="ChEBI" id="CHEBI:16335"/>
        <dbReference type="ChEBI" id="CHEBI:17596"/>
        <dbReference type="ChEBI" id="CHEBI:28938"/>
        <dbReference type="EC" id="3.5.4.4"/>
    </reaction>
    <physiologicalReaction direction="left-to-right" evidence="7">
        <dbReference type="Rhea" id="RHEA:24409"/>
    </physiologicalReaction>
</comment>
<reference evidence="11 12" key="1">
    <citation type="submission" date="2017-01" db="EMBL/GenBank/DDBJ databases">
        <authorList>
            <person name="Mah S.A."/>
            <person name="Swanson W.J."/>
            <person name="Moy G.W."/>
            <person name="Vacquier V.D."/>
        </authorList>
    </citation>
    <scope>NUCLEOTIDE SEQUENCE [LARGE SCALE GENOMIC DNA]</scope>
    <source>
        <strain evidence="11 12">DSM 22694</strain>
    </source>
</reference>
<sequence length="259" mass="27530">MLPDWLVPQWPAPAHVRALCTTRSGGMSAPPYNSLNLGTHVGDEAAHVLHNRAVLQGALGVRPIFLNQVHGYQMLVLEADTPDGLEADGCWTTGRDVACTVMVADCLPILLCDRAGTQVAAVHAGWRGLVGEAGVGVVEQVYKHFSALAPVEPAQAAPEIIAWLGPCIGPQTFEVGPEVRAAFVAAAPEAALAFVAQPGGKWLANLPMLARQRLQALGISVVYGNDGSPDWCTVSNPSRFFSHRRDRVSGRFAACIWLA</sequence>
<evidence type="ECO:0000313" key="12">
    <source>
        <dbReference type="Proteomes" id="UP000186110"/>
    </source>
</evidence>
<accession>A0A1P8KFE7</accession>
<keyword evidence="12" id="KW-1185">Reference proteome</keyword>
<dbReference type="RefSeq" id="WP_029707638.1">
    <property type="nucleotide sequence ID" value="NZ_CP019239.1"/>
</dbReference>
<dbReference type="Proteomes" id="UP000186110">
    <property type="component" value="Chromosome"/>
</dbReference>
<dbReference type="GO" id="GO:0005507">
    <property type="term" value="F:copper ion binding"/>
    <property type="evidence" value="ECO:0007669"/>
    <property type="project" value="TreeGrafter"/>
</dbReference>
<evidence type="ECO:0000256" key="1">
    <source>
        <dbReference type="ARBA" id="ARBA00000553"/>
    </source>
</evidence>
<dbReference type="AlphaFoldDB" id="A0A1P8KFE7"/>
<name>A0A1P8KFE7_9BURK</name>
<evidence type="ECO:0000313" key="11">
    <source>
        <dbReference type="EMBL" id="APW44777.1"/>
    </source>
</evidence>
<gene>
    <name evidence="11" type="ORF">RS694_09095</name>
</gene>
<dbReference type="PANTHER" id="PTHR30616:SF2">
    <property type="entry name" value="PURINE NUCLEOSIDE PHOSPHORYLASE LACC1"/>
    <property type="match status" value="1"/>
</dbReference>
<dbReference type="Pfam" id="PF02578">
    <property type="entry name" value="Cu-oxidase_4"/>
    <property type="match status" value="1"/>
</dbReference>
<organism evidence="11 12">
    <name type="scientific">Rhodoferax saidenbachensis</name>
    <dbReference type="NCBI Taxonomy" id="1484693"/>
    <lineage>
        <taxon>Bacteria</taxon>
        <taxon>Pseudomonadati</taxon>
        <taxon>Pseudomonadota</taxon>
        <taxon>Betaproteobacteria</taxon>
        <taxon>Burkholderiales</taxon>
        <taxon>Comamonadaceae</taxon>
        <taxon>Rhodoferax</taxon>
    </lineage>
</organism>
<evidence type="ECO:0000256" key="10">
    <source>
        <dbReference type="RuleBase" id="RU361274"/>
    </source>
</evidence>
<keyword evidence="5" id="KW-0378">Hydrolase</keyword>
<dbReference type="CDD" id="cd16833">
    <property type="entry name" value="YfiH"/>
    <property type="match status" value="1"/>
</dbReference>
<keyword evidence="4" id="KW-0479">Metal-binding</keyword>
<evidence type="ECO:0000256" key="9">
    <source>
        <dbReference type="ARBA" id="ARBA00049893"/>
    </source>
</evidence>
<evidence type="ECO:0000256" key="3">
    <source>
        <dbReference type="ARBA" id="ARBA00022679"/>
    </source>
</evidence>
<evidence type="ECO:0000256" key="7">
    <source>
        <dbReference type="ARBA" id="ARBA00047989"/>
    </source>
</evidence>
<keyword evidence="3" id="KW-0808">Transferase</keyword>
<evidence type="ECO:0000256" key="2">
    <source>
        <dbReference type="ARBA" id="ARBA00007353"/>
    </source>
</evidence>
<dbReference type="NCBIfam" id="TIGR00726">
    <property type="entry name" value="peptidoglycan editing factor PgeF"/>
    <property type="match status" value="1"/>
</dbReference>
<comment type="similarity">
    <text evidence="2 10">Belongs to the purine nucleoside phosphorylase YfiH/LACC1 family.</text>
</comment>
<dbReference type="SUPFAM" id="SSF64438">
    <property type="entry name" value="CNF1/YfiH-like putative cysteine hydrolases"/>
    <property type="match status" value="1"/>
</dbReference>
<dbReference type="GO" id="GO:0017061">
    <property type="term" value="F:S-methyl-5-thioadenosine phosphorylase activity"/>
    <property type="evidence" value="ECO:0007669"/>
    <property type="project" value="UniProtKB-EC"/>
</dbReference>